<evidence type="ECO:0000313" key="2">
    <source>
        <dbReference type="Proteomes" id="UP001057402"/>
    </source>
</evidence>
<reference evidence="2" key="1">
    <citation type="journal article" date="2023" name="Front. Plant Sci.">
        <title>Chromosomal-level genome assembly of Melastoma candidum provides insights into trichome evolution.</title>
        <authorList>
            <person name="Zhong Y."/>
            <person name="Wu W."/>
            <person name="Sun C."/>
            <person name="Zou P."/>
            <person name="Liu Y."/>
            <person name="Dai S."/>
            <person name="Zhou R."/>
        </authorList>
    </citation>
    <scope>NUCLEOTIDE SEQUENCE [LARGE SCALE GENOMIC DNA]</scope>
</reference>
<gene>
    <name evidence="1" type="ORF">MLD38_030723</name>
</gene>
<dbReference type="EMBL" id="CM042888">
    <property type="protein sequence ID" value="KAI4325311.1"/>
    <property type="molecule type" value="Genomic_DNA"/>
</dbReference>
<dbReference type="Proteomes" id="UP001057402">
    <property type="component" value="Chromosome 9"/>
</dbReference>
<accession>A0ACB9MMK8</accession>
<name>A0ACB9MMK8_9MYRT</name>
<protein>
    <submittedName>
        <fullName evidence="1">Uncharacterized protein</fullName>
    </submittedName>
</protein>
<organism evidence="1 2">
    <name type="scientific">Melastoma candidum</name>
    <dbReference type="NCBI Taxonomy" id="119954"/>
    <lineage>
        <taxon>Eukaryota</taxon>
        <taxon>Viridiplantae</taxon>
        <taxon>Streptophyta</taxon>
        <taxon>Embryophyta</taxon>
        <taxon>Tracheophyta</taxon>
        <taxon>Spermatophyta</taxon>
        <taxon>Magnoliopsida</taxon>
        <taxon>eudicotyledons</taxon>
        <taxon>Gunneridae</taxon>
        <taxon>Pentapetalae</taxon>
        <taxon>rosids</taxon>
        <taxon>malvids</taxon>
        <taxon>Myrtales</taxon>
        <taxon>Melastomataceae</taxon>
        <taxon>Melastomatoideae</taxon>
        <taxon>Melastomateae</taxon>
        <taxon>Melastoma</taxon>
    </lineage>
</organism>
<proteinExistence type="predicted"/>
<sequence length="221" mass="24204">MMTNQDQKMAALDLSMQQQPTQEKMANGLSGSPETEFPSHTHGFWDVITARKVEAVHVVLRLLCLASSVTAMSFMVTAHEANTLVIYGFRIPVQSKWSYSSSFQYLVGTVAAVAAHTLLQLLIFITRVLRKSPTVSSRNFRWLLFAADQVFAYALISAGSAASGVTNLNRTGIKHTPLPNFCKPLRGFCDHVTLSIAFTFLGCMLMATTAILDVILLSSAK</sequence>
<evidence type="ECO:0000313" key="1">
    <source>
        <dbReference type="EMBL" id="KAI4325311.1"/>
    </source>
</evidence>
<keyword evidence="2" id="KW-1185">Reference proteome</keyword>
<comment type="caution">
    <text evidence="1">The sequence shown here is derived from an EMBL/GenBank/DDBJ whole genome shotgun (WGS) entry which is preliminary data.</text>
</comment>